<dbReference type="VEuPathDB" id="FungiDB:HCDG_07579"/>
<reference evidence="2" key="1">
    <citation type="submission" date="2009-05" db="EMBL/GenBank/DDBJ databases">
        <title>The genome sequence of Ajellomyces capsulatus strain H143.</title>
        <authorList>
            <person name="Champion M."/>
            <person name="Cuomo C.A."/>
            <person name="Ma L.-J."/>
            <person name="Henn M.R."/>
            <person name="Sil A."/>
            <person name="Goldman B."/>
            <person name="Young S.K."/>
            <person name="Kodira C.D."/>
            <person name="Zeng Q."/>
            <person name="Koehrsen M."/>
            <person name="Alvarado L."/>
            <person name="Berlin A.M."/>
            <person name="Borenstein D."/>
            <person name="Chen Z."/>
            <person name="Engels R."/>
            <person name="Freedman E."/>
            <person name="Gellesch M."/>
            <person name="Goldberg J."/>
            <person name="Griggs A."/>
            <person name="Gujja S."/>
            <person name="Heiman D.I."/>
            <person name="Hepburn T.A."/>
            <person name="Howarth C."/>
            <person name="Jen D."/>
            <person name="Larson L."/>
            <person name="Lewis B."/>
            <person name="Mehta T."/>
            <person name="Park D."/>
            <person name="Pearson M."/>
            <person name="Roberts A."/>
            <person name="Saif S."/>
            <person name="Shea T.D."/>
            <person name="Shenoy N."/>
            <person name="Sisk P."/>
            <person name="Stolte C."/>
            <person name="Sykes S."/>
            <person name="Walk T."/>
            <person name="White J."/>
            <person name="Yandava C."/>
            <person name="Klein B."/>
            <person name="McEwen J.G."/>
            <person name="Puccia R."/>
            <person name="Goldman G.H."/>
            <person name="Felipe M.S."/>
            <person name="Nino-Vega G."/>
            <person name="San-Blas G."/>
            <person name="Taylor J.W."/>
            <person name="Mendoza L."/>
            <person name="Galagan J.E."/>
            <person name="Nusbaum C."/>
            <person name="Birren B.W."/>
        </authorList>
    </citation>
    <scope>NUCLEOTIDE SEQUENCE [LARGE SCALE GENOMIC DNA]</scope>
    <source>
        <strain evidence="2">H143</strain>
    </source>
</reference>
<dbReference type="Proteomes" id="UP000002624">
    <property type="component" value="Unassembled WGS sequence"/>
</dbReference>
<evidence type="ECO:0000313" key="1">
    <source>
        <dbReference type="EMBL" id="EER38710.1"/>
    </source>
</evidence>
<dbReference type="STRING" id="544712.C6HLW0"/>
<dbReference type="OrthoDB" id="9984533at2759"/>
<dbReference type="AlphaFoldDB" id="C6HLW0"/>
<name>C6HLW0_AJECH</name>
<organism evidence="1 2">
    <name type="scientific">Ajellomyces capsulatus (strain H143)</name>
    <name type="common">Darling's disease fungus</name>
    <name type="synonym">Histoplasma capsulatum</name>
    <dbReference type="NCBI Taxonomy" id="544712"/>
    <lineage>
        <taxon>Eukaryota</taxon>
        <taxon>Fungi</taxon>
        <taxon>Dikarya</taxon>
        <taxon>Ascomycota</taxon>
        <taxon>Pezizomycotina</taxon>
        <taxon>Eurotiomycetes</taxon>
        <taxon>Eurotiomycetidae</taxon>
        <taxon>Onygenales</taxon>
        <taxon>Ajellomycetaceae</taxon>
        <taxon>Histoplasma</taxon>
    </lineage>
</organism>
<gene>
    <name evidence="1" type="ORF">HCDG_07579</name>
</gene>
<dbReference type="InterPro" id="IPR036047">
    <property type="entry name" value="F-box-like_dom_sf"/>
</dbReference>
<protein>
    <submittedName>
        <fullName evidence="1">F-box protein</fullName>
    </submittedName>
</protein>
<dbReference type="HOGENOM" id="CLU_444777_0_0_1"/>
<dbReference type="SUPFAM" id="SSF81383">
    <property type="entry name" value="F-box domain"/>
    <property type="match status" value="1"/>
</dbReference>
<dbReference type="OMA" id="MEVRTIS"/>
<proteinExistence type="predicted"/>
<accession>C6HLW0</accession>
<evidence type="ECO:0000313" key="2">
    <source>
        <dbReference type="Proteomes" id="UP000002624"/>
    </source>
</evidence>
<dbReference type="EMBL" id="GG692431">
    <property type="protein sequence ID" value="EER38710.1"/>
    <property type="molecule type" value="Genomic_DNA"/>
</dbReference>
<sequence length="669" mass="76280">MGSFDIYCALCCGTLYEVEIGGKSKEQRQVRQRLIAKKIQELQAQSERSSLAMAGEQLGNENAAQYTQSENVLVSEEEDEDSWEIQREMDGNRGYDPDIVSEETTKWLRVVHVLGYNPTAMGPSKPKCSSKPQFAGHKLGLLYSVTHPATPGFEEILRKLVEEKAFKGTSTSSLSLAHKVKRDPFGELPFDLLYSILRFLPGDSTRALMSASWPVYGATRHPALWKQLMYWGMPWFWELHKLVGEDNVTDLDYKNLYLWLNKATMPVYGMRGPFLGIANRRRIWCACAQLADKYFLSFHQRESTTDEDFNSVLQQNQIVQLPMVKYPQSDMEVRTISKQWLHTLEEFNGRSALLETFWSSDDYLMGLTVSFRTSRRPFGRDAATGGAHQHVLSIESSDWISGLVLYMPVMDLLDAHACTAVKGIEDGIISRFGILESPATESNKFYIHDARIVPESERPFGQRLLWSSAASPFEPRGDQRRFIWSHPDIQVVSPSSIGDMGHGVPTDLVPHQFLMWALHGDELRKLTRISAYVKKDITSSGPMECLLGLRTEYIRRYWEPKRYMGEFPNDDDEDGAQEAPDGEIRHFDIDGPKSEYVISIEIATEGFLKAIREYSNLISSEPIEEEKRALVTRTKKTGKLCARPTDVCLLGLRLPFGRLLDTRRFRRRV</sequence>